<dbReference type="AlphaFoldDB" id="A0A8C6VT02"/>
<dbReference type="InterPro" id="IPR013164">
    <property type="entry name" value="Cadherin_N"/>
</dbReference>
<reference evidence="3" key="1">
    <citation type="submission" date="2025-08" db="UniProtKB">
        <authorList>
            <consortium name="Ensembl"/>
        </authorList>
    </citation>
    <scope>IDENTIFICATION</scope>
</reference>
<dbReference type="Gene3D" id="2.60.40.60">
    <property type="entry name" value="Cadherins"/>
    <property type="match status" value="1"/>
</dbReference>
<dbReference type="Pfam" id="PF08266">
    <property type="entry name" value="Cadherin_2"/>
    <property type="match status" value="1"/>
</dbReference>
<name>A0A8C6VT02_NAJNA</name>
<dbReference type="Ensembl" id="ENSNNAT00000009040.1">
    <property type="protein sequence ID" value="ENSNNAP00000008622.1"/>
    <property type="gene ID" value="ENSNNAG00000005807.1"/>
</dbReference>
<dbReference type="OrthoDB" id="6252479at2759"/>
<evidence type="ECO:0000313" key="4">
    <source>
        <dbReference type="Proteomes" id="UP000694559"/>
    </source>
</evidence>
<keyword evidence="4" id="KW-1185">Reference proteome</keyword>
<evidence type="ECO:0000256" key="1">
    <source>
        <dbReference type="ARBA" id="ARBA00023180"/>
    </source>
</evidence>
<evidence type="ECO:0000259" key="2">
    <source>
        <dbReference type="Pfam" id="PF08266"/>
    </source>
</evidence>
<feature type="domain" description="Cadherin N-terminal" evidence="2">
    <location>
        <begin position="31"/>
        <end position="67"/>
    </location>
</feature>
<evidence type="ECO:0000313" key="3">
    <source>
        <dbReference type="Ensembl" id="ENSNNAP00000008622.1"/>
    </source>
</evidence>
<sequence length="74" mass="8470">MGETQRLQSYKNKIFQCLITIFIWKAISGNIHYVVREETLKGFFVGNIPMDLGIDGNNLSEYGLWIATRTGMVQ</sequence>
<protein>
    <recommendedName>
        <fullName evidence="2">Cadherin N-terminal domain-containing protein</fullName>
    </recommendedName>
</protein>
<dbReference type="OMA" id="AWAGHIF"/>
<proteinExistence type="predicted"/>
<keyword evidence="1" id="KW-0325">Glycoprotein</keyword>
<dbReference type="Proteomes" id="UP000694559">
    <property type="component" value="Unplaced"/>
</dbReference>
<accession>A0A8C6VT02</accession>
<organism evidence="3 4">
    <name type="scientific">Naja naja</name>
    <name type="common">Indian cobra</name>
    <dbReference type="NCBI Taxonomy" id="35670"/>
    <lineage>
        <taxon>Eukaryota</taxon>
        <taxon>Metazoa</taxon>
        <taxon>Chordata</taxon>
        <taxon>Craniata</taxon>
        <taxon>Vertebrata</taxon>
        <taxon>Euteleostomi</taxon>
        <taxon>Lepidosauria</taxon>
        <taxon>Squamata</taxon>
        <taxon>Bifurcata</taxon>
        <taxon>Unidentata</taxon>
        <taxon>Episquamata</taxon>
        <taxon>Toxicofera</taxon>
        <taxon>Serpentes</taxon>
        <taxon>Colubroidea</taxon>
        <taxon>Elapidae</taxon>
        <taxon>Elapinae</taxon>
        <taxon>Naja</taxon>
    </lineage>
</organism>
<reference evidence="3" key="2">
    <citation type="submission" date="2025-09" db="UniProtKB">
        <authorList>
            <consortium name="Ensembl"/>
        </authorList>
    </citation>
    <scope>IDENTIFICATION</scope>
</reference>